<keyword evidence="4" id="KW-1185">Reference proteome</keyword>
<dbReference type="Pfam" id="PF00722">
    <property type="entry name" value="Glyco_hydro_16"/>
    <property type="match status" value="1"/>
</dbReference>
<reference evidence="3" key="1">
    <citation type="submission" date="2021-01" db="EMBL/GenBank/DDBJ databases">
        <title>Modified the classification status of verrucomicrobia.</title>
        <authorList>
            <person name="Feng X."/>
        </authorList>
    </citation>
    <scope>NUCLEOTIDE SEQUENCE</scope>
    <source>
        <strain evidence="3">KCTC 13126</strain>
    </source>
</reference>
<dbReference type="GO" id="GO:0004553">
    <property type="term" value="F:hydrolase activity, hydrolyzing O-glycosyl compounds"/>
    <property type="evidence" value="ECO:0007669"/>
    <property type="project" value="InterPro"/>
</dbReference>
<dbReference type="RefSeq" id="WP_200357370.1">
    <property type="nucleotide sequence ID" value="NZ_JAENIL010000042.1"/>
</dbReference>
<dbReference type="PANTHER" id="PTHR10963:SF55">
    <property type="entry name" value="GLYCOSIDE HYDROLASE FAMILY 16 PROTEIN"/>
    <property type="match status" value="1"/>
</dbReference>
<comment type="similarity">
    <text evidence="1">Belongs to the glycosyl hydrolase 16 family.</text>
</comment>
<accession>A0A934VR95</accession>
<dbReference type="PANTHER" id="PTHR10963">
    <property type="entry name" value="GLYCOSYL HYDROLASE-RELATED"/>
    <property type="match status" value="1"/>
</dbReference>
<dbReference type="GO" id="GO:0005975">
    <property type="term" value="P:carbohydrate metabolic process"/>
    <property type="evidence" value="ECO:0007669"/>
    <property type="project" value="InterPro"/>
</dbReference>
<sequence length="303" mass="35280">MIRQLSVFFSVILVTSLSAKDVQPVGVGGNWKLVEAFSDEFDGKAINEKKWDHRLKPWGERSWTPDNVWQKDGNLHIRARYEEHARKGKEYFYKMGILRSRQKTTYGYFEARIKGCDRFPGLCPAFWLYSYGVDRNPDYPHVTYSEIDIVEMQQNNYLKELKGKAPVNHIDCNLHTRVLDENGVEKWIRPQQRPDLCAHHYTAPWDPRDDFHLYAAEVTPDKITWYIDGKEVASAENVYWHLPMAVTLTMEARPPLIKWANGGRVPVPENVTPEGFPTEMVVDYVRVWERIDSFDSPISSSKN</sequence>
<dbReference type="InterPro" id="IPR013320">
    <property type="entry name" value="ConA-like_dom_sf"/>
</dbReference>
<dbReference type="PROSITE" id="PS51762">
    <property type="entry name" value="GH16_2"/>
    <property type="match status" value="1"/>
</dbReference>
<dbReference type="Gene3D" id="2.60.120.200">
    <property type="match status" value="1"/>
</dbReference>
<dbReference type="EMBL" id="JAENIL010000042">
    <property type="protein sequence ID" value="MBK1879157.1"/>
    <property type="molecule type" value="Genomic_DNA"/>
</dbReference>
<evidence type="ECO:0000313" key="4">
    <source>
        <dbReference type="Proteomes" id="UP000617628"/>
    </source>
</evidence>
<evidence type="ECO:0000256" key="1">
    <source>
        <dbReference type="ARBA" id="ARBA00006865"/>
    </source>
</evidence>
<dbReference type="InterPro" id="IPR050546">
    <property type="entry name" value="Glycosyl_Hydrlase_16"/>
</dbReference>
<dbReference type="NCBIfam" id="NF041449">
    <property type="entry name" value="K_carrageenase"/>
    <property type="match status" value="1"/>
</dbReference>
<comment type="caution">
    <text evidence="3">The sequence shown here is derived from an EMBL/GenBank/DDBJ whole genome shotgun (WGS) entry which is preliminary data.</text>
</comment>
<evidence type="ECO:0000313" key="3">
    <source>
        <dbReference type="EMBL" id="MBK1879157.1"/>
    </source>
</evidence>
<dbReference type="SUPFAM" id="SSF49899">
    <property type="entry name" value="Concanavalin A-like lectins/glucanases"/>
    <property type="match status" value="1"/>
</dbReference>
<proteinExistence type="inferred from homology"/>
<evidence type="ECO:0000259" key="2">
    <source>
        <dbReference type="PROSITE" id="PS51762"/>
    </source>
</evidence>
<dbReference type="InterPro" id="IPR000757">
    <property type="entry name" value="Beta-glucanase-like"/>
</dbReference>
<dbReference type="AlphaFoldDB" id="A0A934VR95"/>
<feature type="domain" description="GH16" evidence="2">
    <location>
        <begin position="15"/>
        <end position="293"/>
    </location>
</feature>
<dbReference type="InterPro" id="IPR048238">
    <property type="entry name" value="K-carrageenase"/>
</dbReference>
<dbReference type="Proteomes" id="UP000617628">
    <property type="component" value="Unassembled WGS sequence"/>
</dbReference>
<gene>
    <name evidence="3" type="ORF">JIN87_19890</name>
</gene>
<protein>
    <submittedName>
        <fullName evidence="3">Family 16 glycosylhydrolase</fullName>
    </submittedName>
</protein>
<organism evidence="3 4">
    <name type="scientific">Pelagicoccus mobilis</name>
    <dbReference type="NCBI Taxonomy" id="415221"/>
    <lineage>
        <taxon>Bacteria</taxon>
        <taxon>Pseudomonadati</taxon>
        <taxon>Verrucomicrobiota</taxon>
        <taxon>Opitutia</taxon>
        <taxon>Puniceicoccales</taxon>
        <taxon>Pelagicoccaceae</taxon>
        <taxon>Pelagicoccus</taxon>
    </lineage>
</organism>
<name>A0A934VR95_9BACT</name>